<name>A0AAN9BHA5_9CAEN</name>
<feature type="region of interest" description="Disordered" evidence="1">
    <location>
        <begin position="363"/>
        <end position="420"/>
    </location>
</feature>
<keyword evidence="5" id="KW-1185">Reference proteome</keyword>
<evidence type="ECO:0000256" key="1">
    <source>
        <dbReference type="SAM" id="MobiDB-lite"/>
    </source>
</evidence>
<dbReference type="PROSITE" id="PS50835">
    <property type="entry name" value="IG_LIKE"/>
    <property type="match status" value="1"/>
</dbReference>
<feature type="compositionally biased region" description="Polar residues" evidence="1">
    <location>
        <begin position="253"/>
        <end position="267"/>
    </location>
</feature>
<dbReference type="EMBL" id="JBAMIC010000007">
    <property type="protein sequence ID" value="KAK7106088.1"/>
    <property type="molecule type" value="Genomic_DNA"/>
</dbReference>
<feature type="domain" description="Ig-like" evidence="3">
    <location>
        <begin position="52"/>
        <end position="112"/>
    </location>
</feature>
<feature type="region of interest" description="Disordered" evidence="1">
    <location>
        <begin position="236"/>
        <end position="269"/>
    </location>
</feature>
<reference evidence="4 5" key="1">
    <citation type="submission" date="2024-02" db="EMBL/GenBank/DDBJ databases">
        <title>Chromosome-scale genome assembly of the rough periwinkle Littorina saxatilis.</title>
        <authorList>
            <person name="De Jode A."/>
            <person name="Faria R."/>
            <person name="Formenti G."/>
            <person name="Sims Y."/>
            <person name="Smith T.P."/>
            <person name="Tracey A."/>
            <person name="Wood J.M.D."/>
            <person name="Zagrodzka Z.B."/>
            <person name="Johannesson K."/>
            <person name="Butlin R.K."/>
            <person name="Leder E.H."/>
        </authorList>
    </citation>
    <scope>NUCLEOTIDE SEQUENCE [LARGE SCALE GENOMIC DNA]</scope>
    <source>
        <strain evidence="4">Snail1</strain>
        <tissue evidence="4">Muscle</tissue>
    </source>
</reference>
<accession>A0AAN9BHA5</accession>
<dbReference type="Proteomes" id="UP001374579">
    <property type="component" value="Unassembled WGS sequence"/>
</dbReference>
<keyword evidence="2" id="KW-1133">Transmembrane helix</keyword>
<evidence type="ECO:0000259" key="3">
    <source>
        <dbReference type="PROSITE" id="PS50835"/>
    </source>
</evidence>
<dbReference type="InterPro" id="IPR007110">
    <property type="entry name" value="Ig-like_dom"/>
</dbReference>
<dbReference type="AlphaFoldDB" id="A0AAN9BHA5"/>
<keyword evidence="2" id="KW-0472">Membrane</keyword>
<comment type="caution">
    <text evidence="4">The sequence shown here is derived from an EMBL/GenBank/DDBJ whole genome shotgun (WGS) entry which is preliminary data.</text>
</comment>
<feature type="transmembrane region" description="Helical" evidence="2">
    <location>
        <begin position="178"/>
        <end position="205"/>
    </location>
</feature>
<keyword evidence="2" id="KW-0812">Transmembrane</keyword>
<evidence type="ECO:0000313" key="5">
    <source>
        <dbReference type="Proteomes" id="UP001374579"/>
    </source>
</evidence>
<organism evidence="4 5">
    <name type="scientific">Littorina saxatilis</name>
    <dbReference type="NCBI Taxonomy" id="31220"/>
    <lineage>
        <taxon>Eukaryota</taxon>
        <taxon>Metazoa</taxon>
        <taxon>Spiralia</taxon>
        <taxon>Lophotrochozoa</taxon>
        <taxon>Mollusca</taxon>
        <taxon>Gastropoda</taxon>
        <taxon>Caenogastropoda</taxon>
        <taxon>Littorinimorpha</taxon>
        <taxon>Littorinoidea</taxon>
        <taxon>Littorinidae</taxon>
        <taxon>Littorina</taxon>
    </lineage>
</organism>
<evidence type="ECO:0000313" key="4">
    <source>
        <dbReference type="EMBL" id="KAK7106088.1"/>
    </source>
</evidence>
<protein>
    <recommendedName>
        <fullName evidence="3">Ig-like domain-containing protein</fullName>
    </recommendedName>
</protein>
<gene>
    <name evidence="4" type="ORF">V1264_017385</name>
</gene>
<proteinExistence type="predicted"/>
<feature type="compositionally biased region" description="Polar residues" evidence="1">
    <location>
        <begin position="411"/>
        <end position="420"/>
    </location>
</feature>
<feature type="compositionally biased region" description="Basic and acidic residues" evidence="1">
    <location>
        <begin position="375"/>
        <end position="392"/>
    </location>
</feature>
<sequence length="420" mass="44691">MENSKEYTRGTCVISNLPMPTADGVHTYSVSIDPGVGLLAGPSLEIKQPGNPAFVNCPDHVTEGDDTICICKASNSSPPAATSWYVGISNCIQTLSIKKVNSTMDGTNYTCTQYWGGVSNNFNKEIVYTLRVTSVKITSSTTIVFTKTITTTTHDANTEGEDKSVGDNNNDDRTDTGLPIAIIAGGAGGGLVVIIIIVVVVVVVVKKRRGESPTEQRKVDTADDDFEEHINDLYESSDARPYAGTSHLLSGHNAYNTRDTTEPSTVNEESETAFGYLTVGSSAPQATPSGAQQHNQILESDLYSSPDENGAQPPVAIATQAAPKGADVYAAVNKPDKNKPSLTMVTQIAPKGADVYAVVNKPCKASPQENPESQNDEHAVVDKARSGPKNDEGLETTISAEGETEYGSRHVYSQVNKTQN</sequence>
<evidence type="ECO:0000256" key="2">
    <source>
        <dbReference type="SAM" id="Phobius"/>
    </source>
</evidence>